<reference evidence="10" key="1">
    <citation type="submission" date="2019-08" db="EMBL/GenBank/DDBJ databases">
        <authorList>
            <person name="Kucharzyk K."/>
            <person name="Murdoch R.W."/>
            <person name="Higgins S."/>
            <person name="Loffler F."/>
        </authorList>
    </citation>
    <scope>NUCLEOTIDE SEQUENCE</scope>
</reference>
<dbReference type="AlphaFoldDB" id="A0A644UGP3"/>
<dbReference type="Gene3D" id="3.40.50.300">
    <property type="entry name" value="P-loop containing nucleotide triphosphate hydrolases"/>
    <property type="match status" value="1"/>
</dbReference>
<dbReference type="InterPro" id="IPR027417">
    <property type="entry name" value="P-loop_NTPase"/>
</dbReference>
<dbReference type="GO" id="GO:0016020">
    <property type="term" value="C:membrane"/>
    <property type="evidence" value="ECO:0007669"/>
    <property type="project" value="UniProtKB-SubCell"/>
</dbReference>
<keyword evidence="10" id="KW-0378">Hydrolase</keyword>
<dbReference type="InterPro" id="IPR011527">
    <property type="entry name" value="ABC1_TM_dom"/>
</dbReference>
<keyword evidence="5 7" id="KW-1133">Transmembrane helix</keyword>
<gene>
    <name evidence="10" type="primary">msbA_9</name>
    <name evidence="10" type="ORF">SDC9_23873</name>
</gene>
<feature type="domain" description="ABC transporter" evidence="8">
    <location>
        <begin position="369"/>
        <end position="602"/>
    </location>
</feature>
<sequence>MKNLLKVLRYAIPYWGFALLNILFNILSVIFSLVSFAAVVPVLNILFKLDKPMEIRPDFEWKVNTIKDYFYFEIGRLITQYNELTVLAYICGTLVLVYLLKNLFRYMAMFYIAEVRNGVVKDIRNALYHKILILPLSFYSEKKKGDIISRMTTDVQEVEWSVMSSLEMMFRDPVYILSYLVTLFILDYELTLMVLVLLPVTGLIIGQIGKSLKRTSAKGQIKMGELLSTIEETISGLRNIKAFNAIDWANRNFRETNHRYNRLMVRLYRKRDLASPLSEFLGIAVSVFVIWYGGKIILEPGSTLDAALFIMYILVFSQIINPVKALSTAIYNIQKGAASVERIEYVLAAEEVITEKQDAHPVKEFREKIEYRGVWFRYGQEDVLKDINLVIPRGKSIALVGASGSGKSTMADLLPRFYDVTQGEILIDGVPIRDCIISDLRALMGIVSQETVLFNASVFDNIAFGLQGVTEVQVMEAARVANAHEFIMQMPGGYQTNIGDRGVKMSGGQRQRISIARAVLRNPPVMILDEATSALDTESERLVQEALTNLMQNRTSLVIAHRLSTVQHADEIIVLHKGEIAERGSHNELMALQGVYRRLHDMQALG</sequence>
<dbReference type="PROSITE" id="PS50929">
    <property type="entry name" value="ABC_TM1F"/>
    <property type="match status" value="1"/>
</dbReference>
<dbReference type="PANTHER" id="PTHR43394">
    <property type="entry name" value="ATP-DEPENDENT PERMEASE MDL1, MITOCHONDRIAL"/>
    <property type="match status" value="1"/>
</dbReference>
<dbReference type="GO" id="GO:0015421">
    <property type="term" value="F:ABC-type oligopeptide transporter activity"/>
    <property type="evidence" value="ECO:0007669"/>
    <property type="project" value="TreeGrafter"/>
</dbReference>
<dbReference type="GO" id="GO:0016887">
    <property type="term" value="F:ATP hydrolysis activity"/>
    <property type="evidence" value="ECO:0007669"/>
    <property type="project" value="InterPro"/>
</dbReference>
<dbReference type="InterPro" id="IPR039421">
    <property type="entry name" value="Type_1_exporter"/>
</dbReference>
<dbReference type="InterPro" id="IPR017871">
    <property type="entry name" value="ABC_transporter-like_CS"/>
</dbReference>
<dbReference type="CDD" id="cd03251">
    <property type="entry name" value="ABCC_MsbA"/>
    <property type="match status" value="1"/>
</dbReference>
<feature type="transmembrane region" description="Helical" evidence="7">
    <location>
        <begin position="81"/>
        <end position="100"/>
    </location>
</feature>
<evidence type="ECO:0000313" key="10">
    <source>
        <dbReference type="EMBL" id="MPL78012.1"/>
    </source>
</evidence>
<dbReference type="Pfam" id="PF00005">
    <property type="entry name" value="ABC_tran"/>
    <property type="match status" value="1"/>
</dbReference>
<dbReference type="SUPFAM" id="SSF90123">
    <property type="entry name" value="ABC transporter transmembrane region"/>
    <property type="match status" value="1"/>
</dbReference>
<dbReference type="EMBL" id="VSSQ01000112">
    <property type="protein sequence ID" value="MPL78012.1"/>
    <property type="molecule type" value="Genomic_DNA"/>
</dbReference>
<evidence type="ECO:0000259" key="9">
    <source>
        <dbReference type="PROSITE" id="PS50929"/>
    </source>
</evidence>
<keyword evidence="2 7" id="KW-0812">Transmembrane</keyword>
<dbReference type="SMART" id="SM00382">
    <property type="entry name" value="AAA"/>
    <property type="match status" value="1"/>
</dbReference>
<evidence type="ECO:0000256" key="4">
    <source>
        <dbReference type="ARBA" id="ARBA00022840"/>
    </source>
</evidence>
<comment type="subcellular location">
    <subcellularLocation>
        <location evidence="1">Membrane</location>
        <topology evidence="1">Multi-pass membrane protein</topology>
    </subcellularLocation>
</comment>
<feature type="domain" description="ABC transmembrane type-1" evidence="9">
    <location>
        <begin position="19"/>
        <end position="335"/>
    </location>
</feature>
<comment type="caution">
    <text evidence="10">The sequence shown here is derived from an EMBL/GenBank/DDBJ whole genome shotgun (WGS) entry which is preliminary data.</text>
</comment>
<dbReference type="GO" id="GO:0005524">
    <property type="term" value="F:ATP binding"/>
    <property type="evidence" value="ECO:0007669"/>
    <property type="project" value="UniProtKB-KW"/>
</dbReference>
<proteinExistence type="predicted"/>
<dbReference type="SUPFAM" id="SSF52540">
    <property type="entry name" value="P-loop containing nucleoside triphosphate hydrolases"/>
    <property type="match status" value="1"/>
</dbReference>
<keyword evidence="6 7" id="KW-0472">Membrane</keyword>
<evidence type="ECO:0000256" key="5">
    <source>
        <dbReference type="ARBA" id="ARBA00022989"/>
    </source>
</evidence>
<dbReference type="InterPro" id="IPR003439">
    <property type="entry name" value="ABC_transporter-like_ATP-bd"/>
</dbReference>
<dbReference type="EC" id="3.6.3.-" evidence="10"/>
<keyword evidence="4 10" id="KW-0067">ATP-binding</keyword>
<dbReference type="PROSITE" id="PS50893">
    <property type="entry name" value="ABC_TRANSPORTER_2"/>
    <property type="match status" value="1"/>
</dbReference>
<dbReference type="PROSITE" id="PS00211">
    <property type="entry name" value="ABC_TRANSPORTER_1"/>
    <property type="match status" value="1"/>
</dbReference>
<evidence type="ECO:0000256" key="6">
    <source>
        <dbReference type="ARBA" id="ARBA00023136"/>
    </source>
</evidence>
<keyword evidence="3" id="KW-0547">Nucleotide-binding</keyword>
<feature type="transmembrane region" description="Helical" evidence="7">
    <location>
        <begin position="14"/>
        <end position="47"/>
    </location>
</feature>
<dbReference type="Pfam" id="PF00664">
    <property type="entry name" value="ABC_membrane"/>
    <property type="match status" value="1"/>
</dbReference>
<evidence type="ECO:0000256" key="7">
    <source>
        <dbReference type="SAM" id="Phobius"/>
    </source>
</evidence>
<dbReference type="InterPro" id="IPR036640">
    <property type="entry name" value="ABC1_TM_sf"/>
</dbReference>
<dbReference type="CDD" id="cd18552">
    <property type="entry name" value="ABC_6TM_MsbA_like"/>
    <property type="match status" value="1"/>
</dbReference>
<name>A0A644UGP3_9ZZZZ</name>
<evidence type="ECO:0000256" key="1">
    <source>
        <dbReference type="ARBA" id="ARBA00004141"/>
    </source>
</evidence>
<evidence type="ECO:0000259" key="8">
    <source>
        <dbReference type="PROSITE" id="PS50893"/>
    </source>
</evidence>
<accession>A0A644UGP3</accession>
<dbReference type="FunFam" id="3.40.50.300:FF:000218">
    <property type="entry name" value="Multidrug ABC transporter ATP-binding protein"/>
    <property type="match status" value="1"/>
</dbReference>
<dbReference type="InterPro" id="IPR003593">
    <property type="entry name" value="AAA+_ATPase"/>
</dbReference>
<evidence type="ECO:0000256" key="2">
    <source>
        <dbReference type="ARBA" id="ARBA00022692"/>
    </source>
</evidence>
<protein>
    <submittedName>
        <fullName evidence="10">Lipid A export ATP-binding/permease protein MsbA</fullName>
        <ecNumber evidence="10">3.6.3.-</ecNumber>
    </submittedName>
</protein>
<evidence type="ECO:0000256" key="3">
    <source>
        <dbReference type="ARBA" id="ARBA00022741"/>
    </source>
</evidence>
<organism evidence="10">
    <name type="scientific">bioreactor metagenome</name>
    <dbReference type="NCBI Taxonomy" id="1076179"/>
    <lineage>
        <taxon>unclassified sequences</taxon>
        <taxon>metagenomes</taxon>
        <taxon>ecological metagenomes</taxon>
    </lineage>
</organism>
<dbReference type="PANTHER" id="PTHR43394:SF1">
    <property type="entry name" value="ATP-BINDING CASSETTE SUB-FAMILY B MEMBER 10, MITOCHONDRIAL"/>
    <property type="match status" value="1"/>
</dbReference>
<feature type="transmembrane region" description="Helical" evidence="7">
    <location>
        <begin position="176"/>
        <end position="205"/>
    </location>
</feature>
<dbReference type="Gene3D" id="1.20.1560.10">
    <property type="entry name" value="ABC transporter type 1, transmembrane domain"/>
    <property type="match status" value="1"/>
</dbReference>